<dbReference type="InterPro" id="IPR006115">
    <property type="entry name" value="6PGDH_NADP-bd"/>
</dbReference>
<dbReference type="PRINTS" id="PR00076">
    <property type="entry name" value="6PGDHDRGNASE"/>
</dbReference>
<evidence type="ECO:0000313" key="7">
    <source>
        <dbReference type="Proteomes" id="UP001597337"/>
    </source>
</evidence>
<name>A0ABW4YB53_9GAMM</name>
<reference evidence="7" key="1">
    <citation type="journal article" date="2019" name="Int. J. Syst. Evol. Microbiol.">
        <title>The Global Catalogue of Microorganisms (GCM) 10K type strain sequencing project: providing services to taxonomists for standard genome sequencing and annotation.</title>
        <authorList>
            <consortium name="The Broad Institute Genomics Platform"/>
            <consortium name="The Broad Institute Genome Sequencing Center for Infectious Disease"/>
            <person name="Wu L."/>
            <person name="Ma J."/>
        </authorList>
    </citation>
    <scope>NUCLEOTIDE SEQUENCE [LARGE SCALE GENOMIC DNA]</scope>
    <source>
        <strain evidence="7">KACC 12597</strain>
    </source>
</reference>
<evidence type="ECO:0000256" key="3">
    <source>
        <dbReference type="ARBA" id="ARBA00023002"/>
    </source>
</evidence>
<accession>A0ABW4YB53</accession>
<evidence type="ECO:0000259" key="5">
    <source>
        <dbReference type="SMART" id="SM01350"/>
    </source>
</evidence>
<comment type="pathway">
    <text evidence="1">Carbohydrate degradation; pentose phosphate pathway.</text>
</comment>
<dbReference type="Pfam" id="PF00393">
    <property type="entry name" value="6PGD"/>
    <property type="match status" value="1"/>
</dbReference>
<dbReference type="GO" id="GO:0016491">
    <property type="term" value="F:oxidoreductase activity"/>
    <property type="evidence" value="ECO:0007669"/>
    <property type="project" value="UniProtKB-KW"/>
</dbReference>
<evidence type="ECO:0000256" key="1">
    <source>
        <dbReference type="ARBA" id="ARBA00004959"/>
    </source>
</evidence>
<dbReference type="InterPro" id="IPR013328">
    <property type="entry name" value="6PGD_dom2"/>
</dbReference>
<dbReference type="InterPro" id="IPR006114">
    <property type="entry name" value="6PGDH_C"/>
</dbReference>
<feature type="domain" description="6-phosphogluconate dehydrogenase C-terminal" evidence="5">
    <location>
        <begin position="184"/>
        <end position="321"/>
    </location>
</feature>
<evidence type="ECO:0000256" key="2">
    <source>
        <dbReference type="ARBA" id="ARBA00008419"/>
    </source>
</evidence>
<dbReference type="RefSeq" id="WP_386025832.1">
    <property type="nucleotide sequence ID" value="NZ_JBHUHX010000016.1"/>
</dbReference>
<gene>
    <name evidence="6" type="primary">gnd</name>
    <name evidence="6" type="ORF">ACFSJC_08945</name>
</gene>
<dbReference type="InterPro" id="IPR004849">
    <property type="entry name" value="6DGDH_YqeC"/>
</dbReference>
<dbReference type="Pfam" id="PF03446">
    <property type="entry name" value="NAD_binding_2"/>
    <property type="match status" value="1"/>
</dbReference>
<proteinExistence type="inferred from homology"/>
<dbReference type="Proteomes" id="UP001597337">
    <property type="component" value="Unassembled WGS sequence"/>
</dbReference>
<comment type="caution">
    <text evidence="6">The sequence shown here is derived from an EMBL/GenBank/DDBJ whole genome shotgun (WGS) entry which is preliminary data.</text>
</comment>
<dbReference type="SUPFAM" id="SSF48179">
    <property type="entry name" value="6-phosphogluconate dehydrogenase C-terminal domain-like"/>
    <property type="match status" value="1"/>
</dbReference>
<dbReference type="SMART" id="SM01350">
    <property type="entry name" value="6PGD"/>
    <property type="match status" value="1"/>
</dbReference>
<keyword evidence="7" id="KW-1185">Reference proteome</keyword>
<dbReference type="InterPro" id="IPR002204">
    <property type="entry name" value="3-OH-isobutyrate_DH-rel_CS"/>
</dbReference>
<dbReference type="PROSITE" id="PS00895">
    <property type="entry name" value="3_HYDROXYISOBUT_DH"/>
    <property type="match status" value="1"/>
</dbReference>
<dbReference type="EMBL" id="JBHUHX010000016">
    <property type="protein sequence ID" value="MFD2111964.1"/>
    <property type="molecule type" value="Genomic_DNA"/>
</dbReference>
<dbReference type="Gene3D" id="3.40.50.720">
    <property type="entry name" value="NAD(P)-binding Rossmann-like Domain"/>
    <property type="match status" value="1"/>
</dbReference>
<evidence type="ECO:0000256" key="4">
    <source>
        <dbReference type="ARBA" id="ARBA00023064"/>
    </source>
</evidence>
<dbReference type="InterPro" id="IPR036291">
    <property type="entry name" value="NAD(P)-bd_dom_sf"/>
</dbReference>
<sequence>MQIAMVGLGRMGGNMARRLMHDGHECVVFDRDPAAVDSLVAEGAIGVESLAALAERLTPPRTAWVMLPAGAVTDQVVFELAGLFDVGDSIVDGGNSYYKDDVRRAKALDERGIQYLDAGTSGGVWGLERGYCLMIGGPVEAVKRLEPVFATLAPGGAGIPPSPGRTGNGSAERGYLHCGPSGAGHFVKMVHNGIEYGLMQAYAEGFDILRNANAEALPADERYDLDLADIAELWRRGSVVTSWLLDLSASALAEDAALSDYSGFVQDSGEGRWTVQAAIDEAVPAEVLTAALYARFRSRQEHTFAEKMLSAMRHGFGGHREPSGG</sequence>
<dbReference type="SUPFAM" id="SSF51735">
    <property type="entry name" value="NAD(P)-binding Rossmann-fold domains"/>
    <property type="match status" value="1"/>
</dbReference>
<dbReference type="InterPro" id="IPR006183">
    <property type="entry name" value="Pgluconate_DH"/>
</dbReference>
<dbReference type="NCBIfam" id="NF007161">
    <property type="entry name" value="PRK09599.1"/>
    <property type="match status" value="1"/>
</dbReference>
<dbReference type="InterPro" id="IPR008927">
    <property type="entry name" value="6-PGluconate_DH-like_C_sf"/>
</dbReference>
<keyword evidence="3 6" id="KW-0560">Oxidoreductase</keyword>
<organism evidence="6 7">
    <name type="scientific">Thiorhodococcus fuscus</name>
    <dbReference type="NCBI Taxonomy" id="527200"/>
    <lineage>
        <taxon>Bacteria</taxon>
        <taxon>Pseudomonadati</taxon>
        <taxon>Pseudomonadota</taxon>
        <taxon>Gammaproteobacteria</taxon>
        <taxon>Chromatiales</taxon>
        <taxon>Chromatiaceae</taxon>
        <taxon>Thiorhodococcus</taxon>
    </lineage>
</organism>
<comment type="similarity">
    <text evidence="2">Belongs to the 6-phosphogluconate dehydrogenase family.</text>
</comment>
<dbReference type="PANTHER" id="PTHR11811">
    <property type="entry name" value="6-PHOSPHOGLUCONATE DEHYDROGENASE"/>
    <property type="match status" value="1"/>
</dbReference>
<dbReference type="EC" id="1.1.1.343" evidence="6"/>
<protein>
    <submittedName>
        <fullName evidence="6">Phosphogluconate dehydrogenase (NAD(+)-dependent, decarboxylating)</fullName>
        <ecNumber evidence="6">1.1.1.343</ecNumber>
    </submittedName>
</protein>
<evidence type="ECO:0000313" key="6">
    <source>
        <dbReference type="EMBL" id="MFD2111964.1"/>
    </source>
</evidence>
<dbReference type="Gene3D" id="1.10.1040.10">
    <property type="entry name" value="N-(1-d-carboxylethyl)-l-norvaline Dehydrogenase, domain 2"/>
    <property type="match status" value="1"/>
</dbReference>
<keyword evidence="4" id="KW-0311">Gluconate utilization</keyword>
<dbReference type="NCBIfam" id="TIGR00872">
    <property type="entry name" value="gnd_rel"/>
    <property type="match status" value="1"/>
</dbReference>